<keyword evidence="2" id="KW-1185">Reference proteome</keyword>
<evidence type="ECO:0000313" key="1">
    <source>
        <dbReference type="EMBL" id="KAG5264533.1"/>
    </source>
</evidence>
<organism evidence="1 2">
    <name type="scientific">Alosa alosa</name>
    <name type="common">allis shad</name>
    <dbReference type="NCBI Taxonomy" id="278164"/>
    <lineage>
        <taxon>Eukaryota</taxon>
        <taxon>Metazoa</taxon>
        <taxon>Chordata</taxon>
        <taxon>Craniata</taxon>
        <taxon>Vertebrata</taxon>
        <taxon>Euteleostomi</taxon>
        <taxon>Actinopterygii</taxon>
        <taxon>Neopterygii</taxon>
        <taxon>Teleostei</taxon>
        <taxon>Clupei</taxon>
        <taxon>Clupeiformes</taxon>
        <taxon>Clupeoidei</taxon>
        <taxon>Clupeidae</taxon>
        <taxon>Alosa</taxon>
    </lineage>
</organism>
<dbReference type="Proteomes" id="UP000823561">
    <property type="component" value="Chromosome 20"/>
</dbReference>
<comment type="caution">
    <text evidence="1">The sequence shown here is derived from an EMBL/GenBank/DDBJ whole genome shotgun (WGS) entry which is preliminary data.</text>
</comment>
<name>A0AAV6FP85_9TELE</name>
<gene>
    <name evidence="1" type="ORF">AALO_G00255280</name>
</gene>
<sequence>MDDLLAGSEPHGKLPLKPPLWESIGDAGSSMVPTLALMEMAVAVNCPTRNENEPLDLVMLQRMVAESVVCAKYWSTVTMDLINTCTKVMQSANRDRQWFVHMVQQIEKTMITAVHLQDDRKSHSQEAHNICCPSILRISSDKETEADDERYGLRALVEDCRSRLGSLERVVMQFTEKVEIALNIRHKDKEVPLCHYFREESSSSQASLGMCSSVGSTIERCASIHDTRHIGQYKDAAVQVPEELADTKVEGKANSHHFPDLIAKCEVMEANLFTLSSPDVQLVSVAILQATAIPDSKFEMMERGVLPDSQLCPPAMMRYEQRCEMITETENSKQHLQHTGRDIVKDNVCKYLKVTESLKSEVEEVVEAKLMSSDLLLLTPTIQPHNDLIGTNADVVDGADGGLELLKSLAVHENVGEGTSEDLQLLPDPEDFMPTAEMQATATPDSKFEMMERGVLPDSQLCPPAVMRYEQRCEMIIETENSKQHLQHTGRDIVEDNVCKHLKVTESLKSEVEEVVEAKHLMSSDVLLLTPTIQPHNNLIGTKADVVDGADDGLVLLKSPAVHENVGEGTSEALQLLPDPEDFIPTAEMQAIAIPDSRFEIMEGGVLPDSQLGPPAVPSYEQRFEMITETDQDISKQHLQHAPSDIVKNNVCEHLAVAERLSSEVEEVAEAKLMSSDVILLTPSIQPHNDLIGTNADVVDGADDGLELPKSPAIHENIGEGTSEALQLLPDPEDFMPTAEIAIATPDSRFEIMQGGVLTDSQLGPPAVPSYEQRFEMITETDQDISKQHLQHAPSDIVKNNVCEHLAVAERLSSEVEEVAEAKLMSSDVILLTPTIQTHNNLIGTNSDVVDGADDVLELLKSPAVHENMGEGTSEALQLLPYPEDFMPTAEMQAIAIPDSRFEIMEGGVLPDSQLGPPAIPSYEQRFEIITETDQDISQQNPQYAGSVIVEDNVCKYLKVTESLKSEEEEVAEAKLMSSDHLLLTSTIQPHNNLIGTKADVVDGADDGLELLKSPAVHENVGEGTSEALQLLPDPEDFMPPAEIQATATPDSIYEMTEVVVLPDSQLSPPAVPPHKNLIGTNSDVVDVADDGLQLLKSPVVHENMGEETSKAPQQLQPTGTAADQSIKISLKVKGHELKVNNRQTSQPSPNNRQVKVQNLVHSVVKELWEMYDLEEGPKVLSGLPKPSPSEIFIQSLTCAQHLKMTTRRNYSKHVYELCWEILMDIYPNESETKPAWYKPRPKFDMSKIKSLRDVQDYITKKVFRLCGMPTPKHMEKTQFHIENEITKSITLYW</sequence>
<evidence type="ECO:0000313" key="2">
    <source>
        <dbReference type="Proteomes" id="UP000823561"/>
    </source>
</evidence>
<dbReference type="EMBL" id="JADWDJ010000020">
    <property type="protein sequence ID" value="KAG5264533.1"/>
    <property type="molecule type" value="Genomic_DNA"/>
</dbReference>
<reference evidence="1" key="1">
    <citation type="submission" date="2020-10" db="EMBL/GenBank/DDBJ databases">
        <title>Chromosome-scale genome assembly of the Allis shad, Alosa alosa.</title>
        <authorList>
            <person name="Margot Z."/>
            <person name="Christophe K."/>
            <person name="Cabau C."/>
            <person name="Louis A."/>
            <person name="Berthelot C."/>
            <person name="Parey E."/>
            <person name="Roest Crollius H."/>
            <person name="Montfort J."/>
            <person name="Robinson-Rechavi M."/>
            <person name="Bucao C."/>
            <person name="Bouchez O."/>
            <person name="Gislard M."/>
            <person name="Lluch J."/>
            <person name="Milhes M."/>
            <person name="Lampietro C."/>
            <person name="Lopez Roques C."/>
            <person name="Donnadieu C."/>
            <person name="Braasch I."/>
            <person name="Desvignes T."/>
            <person name="Postlethwait J."/>
            <person name="Bobe J."/>
            <person name="Guiguen Y."/>
        </authorList>
    </citation>
    <scope>NUCLEOTIDE SEQUENCE</scope>
    <source>
        <strain evidence="1">M-15738</strain>
        <tissue evidence="1">Blood</tissue>
    </source>
</reference>
<accession>A0AAV6FP85</accession>
<protein>
    <submittedName>
        <fullName evidence="1">Uncharacterized protein</fullName>
    </submittedName>
</protein>
<proteinExistence type="predicted"/>